<dbReference type="HOGENOM" id="CLU_912168_0_0_1"/>
<name>A0A010RF00_9PEZI</name>
<organism evidence="1 2">
    <name type="scientific">Colletotrichum fioriniae PJ7</name>
    <dbReference type="NCBI Taxonomy" id="1445577"/>
    <lineage>
        <taxon>Eukaryota</taxon>
        <taxon>Fungi</taxon>
        <taxon>Dikarya</taxon>
        <taxon>Ascomycota</taxon>
        <taxon>Pezizomycotina</taxon>
        <taxon>Sordariomycetes</taxon>
        <taxon>Hypocreomycetidae</taxon>
        <taxon>Glomerellales</taxon>
        <taxon>Glomerellaceae</taxon>
        <taxon>Colletotrichum</taxon>
        <taxon>Colletotrichum acutatum species complex</taxon>
    </lineage>
</organism>
<sequence>MHVIDEAPADPPVVSTRRRAVVLFLKLLDLAVYLRAYHECDRVDSGHVRITRTLQQNGSLLEAVSAAAPFRKIPSHPISLAERGTYFAGQWTDRLSSPGLKEHGKIQVPEPLSSGAELPANEVKKNSRVWDAEFQSSTMSKCESIAPLKASRDRQKKKICNTRVANVTNILCVEPNQRQEFVRRKWPTGESDGSGRGGLSIQVLCYSPCSDNRVNHLEEKWRQETQSGSGPGVWQPLSQLESSPASREPYLHSKSQTFGVDVIATSCLVWATSSEVPLIMTVGTYLQSSSLSDSRIPWRSRRASG</sequence>
<dbReference type="EMBL" id="JARH01000853">
    <property type="protein sequence ID" value="EXF76344.1"/>
    <property type="molecule type" value="Genomic_DNA"/>
</dbReference>
<evidence type="ECO:0000313" key="1">
    <source>
        <dbReference type="EMBL" id="EXF76344.1"/>
    </source>
</evidence>
<dbReference type="AlphaFoldDB" id="A0A010RF00"/>
<dbReference type="OrthoDB" id="10488772at2759"/>
<protein>
    <submittedName>
        <fullName evidence="1">Uncharacterized protein</fullName>
    </submittedName>
</protein>
<comment type="caution">
    <text evidence="1">The sequence shown here is derived from an EMBL/GenBank/DDBJ whole genome shotgun (WGS) entry which is preliminary data.</text>
</comment>
<dbReference type="Proteomes" id="UP000020467">
    <property type="component" value="Unassembled WGS sequence"/>
</dbReference>
<dbReference type="KEGG" id="cfj:CFIO01_13034"/>
<evidence type="ECO:0000313" key="2">
    <source>
        <dbReference type="Proteomes" id="UP000020467"/>
    </source>
</evidence>
<proteinExistence type="predicted"/>
<keyword evidence="2" id="KW-1185">Reference proteome</keyword>
<accession>A0A010RF00</accession>
<gene>
    <name evidence="1" type="ORF">CFIO01_13034</name>
</gene>
<reference evidence="1 2" key="1">
    <citation type="submission" date="2014-02" db="EMBL/GenBank/DDBJ databases">
        <title>The genome sequence of Colletotrichum fioriniae PJ7.</title>
        <authorList>
            <person name="Baroncelli R."/>
            <person name="Thon M.R."/>
        </authorList>
    </citation>
    <scope>NUCLEOTIDE SEQUENCE [LARGE SCALE GENOMIC DNA]</scope>
    <source>
        <strain evidence="1 2">PJ7</strain>
    </source>
</reference>